<evidence type="ECO:0000313" key="2">
    <source>
        <dbReference type="EMBL" id="JAG99549.1"/>
    </source>
</evidence>
<dbReference type="EMBL" id="GBXM01109027">
    <property type="protein sequence ID" value="JAG99549.1"/>
    <property type="molecule type" value="Transcribed_RNA"/>
</dbReference>
<proteinExistence type="predicted"/>
<dbReference type="AlphaFoldDB" id="A0A0E9P631"/>
<sequence length="39" mass="4432">MQSIQTLHGSRTDTEYDSFPFPRTGLATRDSCSTLHFIN</sequence>
<protein>
    <submittedName>
        <fullName evidence="2">Uncharacterized protein</fullName>
    </submittedName>
</protein>
<name>A0A0E9P631_ANGAN</name>
<reference evidence="2" key="1">
    <citation type="submission" date="2014-11" db="EMBL/GenBank/DDBJ databases">
        <authorList>
            <person name="Amaro Gonzalez C."/>
        </authorList>
    </citation>
    <scope>NUCLEOTIDE SEQUENCE</scope>
</reference>
<feature type="region of interest" description="Disordered" evidence="1">
    <location>
        <begin position="1"/>
        <end position="20"/>
    </location>
</feature>
<evidence type="ECO:0000256" key="1">
    <source>
        <dbReference type="SAM" id="MobiDB-lite"/>
    </source>
</evidence>
<organism evidence="2">
    <name type="scientific">Anguilla anguilla</name>
    <name type="common">European freshwater eel</name>
    <name type="synonym">Muraena anguilla</name>
    <dbReference type="NCBI Taxonomy" id="7936"/>
    <lineage>
        <taxon>Eukaryota</taxon>
        <taxon>Metazoa</taxon>
        <taxon>Chordata</taxon>
        <taxon>Craniata</taxon>
        <taxon>Vertebrata</taxon>
        <taxon>Euteleostomi</taxon>
        <taxon>Actinopterygii</taxon>
        <taxon>Neopterygii</taxon>
        <taxon>Teleostei</taxon>
        <taxon>Anguilliformes</taxon>
        <taxon>Anguillidae</taxon>
        <taxon>Anguilla</taxon>
    </lineage>
</organism>
<reference evidence="2" key="2">
    <citation type="journal article" date="2015" name="Fish Shellfish Immunol.">
        <title>Early steps in the European eel (Anguilla anguilla)-Vibrio vulnificus interaction in the gills: Role of the RtxA13 toxin.</title>
        <authorList>
            <person name="Callol A."/>
            <person name="Pajuelo D."/>
            <person name="Ebbesson L."/>
            <person name="Teles M."/>
            <person name="MacKenzie S."/>
            <person name="Amaro C."/>
        </authorList>
    </citation>
    <scope>NUCLEOTIDE SEQUENCE</scope>
</reference>
<accession>A0A0E9P631</accession>